<evidence type="ECO:0000313" key="3">
    <source>
        <dbReference type="EMBL" id="XDT73490.1"/>
    </source>
</evidence>
<dbReference type="RefSeq" id="WP_369602481.1">
    <property type="nucleotide sequence ID" value="NZ_CP154858.1"/>
</dbReference>
<gene>
    <name evidence="1" type="primary">ubiT</name>
    <name evidence="3" type="ORF">AAIA72_05855</name>
</gene>
<evidence type="ECO:0000256" key="1">
    <source>
        <dbReference type="HAMAP-Rule" id="MF_02231"/>
    </source>
</evidence>
<comment type="pathway">
    <text evidence="1">Cofactor biosynthesis; ubiquinone biosynthesis.</text>
</comment>
<organism evidence="3">
    <name type="scientific">Thermohahella caldifontis</name>
    <dbReference type="NCBI Taxonomy" id="3142973"/>
    <lineage>
        <taxon>Bacteria</taxon>
        <taxon>Pseudomonadati</taxon>
        <taxon>Pseudomonadota</taxon>
        <taxon>Gammaproteobacteria</taxon>
        <taxon>Oceanospirillales</taxon>
        <taxon>Hahellaceae</taxon>
        <taxon>Thermohahella</taxon>
    </lineage>
</organism>
<accession>A0AB39V0C3</accession>
<dbReference type="AlphaFoldDB" id="A0AB39V0C3"/>
<dbReference type="InterPro" id="IPR003033">
    <property type="entry name" value="SCP2_sterol-bd_dom"/>
</dbReference>
<dbReference type="SUPFAM" id="SSF55718">
    <property type="entry name" value="SCP-like"/>
    <property type="match status" value="1"/>
</dbReference>
<dbReference type="HAMAP" id="MF_02231">
    <property type="entry name" value="UbiT"/>
    <property type="match status" value="1"/>
</dbReference>
<dbReference type="EMBL" id="CP154858">
    <property type="protein sequence ID" value="XDT73490.1"/>
    <property type="molecule type" value="Genomic_DNA"/>
</dbReference>
<dbReference type="InterPro" id="IPR016830">
    <property type="entry name" value="UbiT"/>
</dbReference>
<name>A0AB39V0C3_9GAMM</name>
<sequence>MKLPTPRAILPRLPVLAARPAAHAPFFIQKRALTRLLEHVLSDALAAGECDFLRGHWLRVSIQDIPLVWDFTLKPDRRIEVSRHQHCDVEIRGTLRSFLLLASRKEDPDTLFFQRDLVIEGDTELGLRTKNLLDTLELEALPPELVFLIRSGAEYVTVFQ</sequence>
<dbReference type="Pfam" id="PF02036">
    <property type="entry name" value="SCP2"/>
    <property type="match status" value="1"/>
</dbReference>
<dbReference type="InterPro" id="IPR036527">
    <property type="entry name" value="SCP2_sterol-bd_dom_sf"/>
</dbReference>
<keyword evidence="1" id="KW-0831">Ubiquinone biosynthesis</keyword>
<comment type="similarity">
    <text evidence="1">Belongs to the UbiT family.</text>
</comment>
<dbReference type="KEGG" id="tcd:AAIA72_05855"/>
<evidence type="ECO:0000259" key="2">
    <source>
        <dbReference type="Pfam" id="PF02036"/>
    </source>
</evidence>
<proteinExistence type="inferred from homology"/>
<dbReference type="Gene3D" id="3.30.1050.10">
    <property type="entry name" value="SCP2 sterol-binding domain"/>
    <property type="match status" value="1"/>
</dbReference>
<comment type="function">
    <text evidence="1">Required for O(2)-independent ubiquinone (coenzyme Q) biosynthesis. Likely functions as an accessory factor.</text>
</comment>
<dbReference type="GO" id="GO:0006744">
    <property type="term" value="P:ubiquinone biosynthetic process"/>
    <property type="evidence" value="ECO:0007669"/>
    <property type="project" value="UniProtKB-UniRule"/>
</dbReference>
<reference evidence="3" key="1">
    <citation type="submission" date="2024-05" db="EMBL/GenBank/DDBJ databases">
        <title>Genome sequencing of novel strain.</title>
        <authorList>
            <person name="Ganbat D."/>
            <person name="Ganbat S."/>
            <person name="Lee S.-J."/>
        </authorList>
    </citation>
    <scope>NUCLEOTIDE SEQUENCE</scope>
    <source>
        <strain evidence="3">SMD15-11</strain>
    </source>
</reference>
<protein>
    <recommendedName>
        <fullName evidence="1">Ubiquinone biosynthesis accessory factor UbiT</fullName>
    </recommendedName>
</protein>
<feature type="domain" description="SCP2" evidence="2">
    <location>
        <begin position="34"/>
        <end position="134"/>
    </location>
</feature>